<accession>A0A0J9F023</accession>
<dbReference type="RefSeq" id="WP_048929649.1">
    <property type="nucleotide sequence ID" value="NZ_KQ235877.1"/>
</dbReference>
<dbReference type="SUPFAM" id="SSF46894">
    <property type="entry name" value="C-terminal effector domain of the bipartite response regulators"/>
    <property type="match status" value="1"/>
</dbReference>
<reference evidence="1 2" key="1">
    <citation type="submission" date="2011-04" db="EMBL/GenBank/DDBJ databases">
        <title>The Genome Sequence of Clostridium citroniae WAL-19142.</title>
        <authorList>
            <consortium name="The Broad Institute Genome Sequencing Platform"/>
            <person name="Earl A."/>
            <person name="Ward D."/>
            <person name="Feldgarden M."/>
            <person name="Gevers D."/>
            <person name="Warren Y.A."/>
            <person name="Tyrrell K.L."/>
            <person name="Citron D.M."/>
            <person name="Goldstein E.J."/>
            <person name="Daigneault M."/>
            <person name="Allen-Vercoe E."/>
            <person name="Young S.K."/>
            <person name="Zeng Q."/>
            <person name="Gargeya S."/>
            <person name="Fitzgerald M."/>
            <person name="Haas B."/>
            <person name="Abouelleil A."/>
            <person name="Alvarado L."/>
            <person name="Arachchi H.M."/>
            <person name="Berlin A."/>
            <person name="Brown A."/>
            <person name="Chapman S.B."/>
            <person name="Chen Z."/>
            <person name="Dunbar C."/>
            <person name="Freedman E."/>
            <person name="Gearin G."/>
            <person name="Gellesch M."/>
            <person name="Goldberg J."/>
            <person name="Griggs A."/>
            <person name="Gujja S."/>
            <person name="Heilman E.R."/>
            <person name="Heiman D."/>
            <person name="Howarth C."/>
            <person name="Larson L."/>
            <person name="Lui A."/>
            <person name="MacDonald P.J."/>
            <person name="Mehta T."/>
            <person name="Montmayeur A."/>
            <person name="Murphy C."/>
            <person name="Neiman D."/>
            <person name="Pearson M."/>
            <person name="Priest M."/>
            <person name="Roberts A."/>
            <person name="Saif S."/>
            <person name="Shea T."/>
            <person name="Shenoy N."/>
            <person name="Sisk P."/>
            <person name="Stolte C."/>
            <person name="Sykes S."/>
            <person name="White J."/>
            <person name="Yandava C."/>
            <person name="Wortman J."/>
            <person name="Nusbaum C."/>
            <person name="Birren B."/>
        </authorList>
    </citation>
    <scope>NUCLEOTIDE SEQUENCE [LARGE SCALE GENOMIC DNA]</scope>
    <source>
        <strain evidence="1 2">WAL-19142</strain>
    </source>
</reference>
<comment type="caution">
    <text evidence="1">The sequence shown here is derived from an EMBL/GenBank/DDBJ whole genome shotgun (WGS) entry which is preliminary data.</text>
</comment>
<dbReference type="PATRIC" id="fig|742734.4.peg.1784"/>
<dbReference type="PANTHER" id="PTHR35807">
    <property type="entry name" value="TRANSCRIPTIONAL REGULATOR REDD-RELATED"/>
    <property type="match status" value="1"/>
</dbReference>
<dbReference type="InterPro" id="IPR016032">
    <property type="entry name" value="Sig_transdc_resp-reg_C-effctor"/>
</dbReference>
<dbReference type="Gene3D" id="1.10.10.10">
    <property type="entry name" value="Winged helix-like DNA-binding domain superfamily/Winged helix DNA-binding domain"/>
    <property type="match status" value="1"/>
</dbReference>
<organism evidence="1 2">
    <name type="scientific">[Clostridium] citroniae WAL-19142</name>
    <dbReference type="NCBI Taxonomy" id="742734"/>
    <lineage>
        <taxon>Bacteria</taxon>
        <taxon>Bacillati</taxon>
        <taxon>Bacillota</taxon>
        <taxon>Clostridia</taxon>
        <taxon>Lachnospirales</taxon>
        <taxon>Lachnospiraceae</taxon>
        <taxon>Enterocloster</taxon>
    </lineage>
</organism>
<dbReference type="OrthoDB" id="3190595at2"/>
<dbReference type="InterPro" id="IPR051677">
    <property type="entry name" value="AfsR-DnrI-RedD_regulator"/>
</dbReference>
<sequence>MPETEDIFIQTFNGFDVWINGRAIYFSSSRAKELLAILVHKRGGSASLAQLAYLLYEETPEDTAKQNIRVVAHRLRRILKEHGCEELVIHRRGVYLVDPGLFTCDVYEFMKGDRKYLSAYTGSYMPEYPWASDTVPYLDVIYGKYREG</sequence>
<dbReference type="InterPro" id="IPR036388">
    <property type="entry name" value="WH-like_DNA-bd_sf"/>
</dbReference>
<gene>
    <name evidence="1" type="ORF">HMPREF9470_01665</name>
</gene>
<name>A0A0J9F023_9FIRM</name>
<evidence type="ECO:0000313" key="2">
    <source>
        <dbReference type="Proteomes" id="UP000037392"/>
    </source>
</evidence>
<dbReference type="AlphaFoldDB" id="A0A0J9F023"/>
<dbReference type="GO" id="GO:0006355">
    <property type="term" value="P:regulation of DNA-templated transcription"/>
    <property type="evidence" value="ECO:0007669"/>
    <property type="project" value="InterPro"/>
</dbReference>
<protein>
    <recommendedName>
        <fullName evidence="3">OmpR/PhoB-type domain-containing protein</fullName>
    </recommendedName>
</protein>
<proteinExistence type="predicted"/>
<evidence type="ECO:0008006" key="3">
    <source>
        <dbReference type="Google" id="ProtNLM"/>
    </source>
</evidence>
<dbReference type="GO" id="GO:0003677">
    <property type="term" value="F:DNA binding"/>
    <property type="evidence" value="ECO:0007669"/>
    <property type="project" value="InterPro"/>
</dbReference>
<dbReference type="EMBL" id="ADLK01000015">
    <property type="protein sequence ID" value="KMW21560.1"/>
    <property type="molecule type" value="Genomic_DNA"/>
</dbReference>
<evidence type="ECO:0000313" key="1">
    <source>
        <dbReference type="EMBL" id="KMW21560.1"/>
    </source>
</evidence>
<dbReference type="Proteomes" id="UP000037392">
    <property type="component" value="Unassembled WGS sequence"/>
</dbReference>
<dbReference type="GeneID" id="93165180"/>